<reference evidence="1" key="1">
    <citation type="submission" date="2022-08" db="EMBL/GenBank/DDBJ databases">
        <title>Genome Sequence of Pycnoporus sanguineus.</title>
        <authorList>
            <person name="Buettner E."/>
        </authorList>
    </citation>
    <scope>NUCLEOTIDE SEQUENCE</scope>
    <source>
        <strain evidence="1">CG-C14</strain>
    </source>
</reference>
<organism evidence="1 2">
    <name type="scientific">Trametes sanguinea</name>
    <dbReference type="NCBI Taxonomy" id="158606"/>
    <lineage>
        <taxon>Eukaryota</taxon>
        <taxon>Fungi</taxon>
        <taxon>Dikarya</taxon>
        <taxon>Basidiomycota</taxon>
        <taxon>Agaricomycotina</taxon>
        <taxon>Agaricomycetes</taxon>
        <taxon>Polyporales</taxon>
        <taxon>Polyporaceae</taxon>
        <taxon>Trametes</taxon>
    </lineage>
</organism>
<accession>A0ACC1MYN5</accession>
<gene>
    <name evidence="1" type="ORF">NUW54_g12342</name>
</gene>
<dbReference type="Proteomes" id="UP001144978">
    <property type="component" value="Unassembled WGS sequence"/>
</dbReference>
<evidence type="ECO:0000313" key="1">
    <source>
        <dbReference type="EMBL" id="KAJ2972120.1"/>
    </source>
</evidence>
<proteinExistence type="predicted"/>
<keyword evidence="2" id="KW-1185">Reference proteome</keyword>
<protein>
    <submittedName>
        <fullName evidence="1">Uncharacterized protein</fullName>
    </submittedName>
</protein>
<comment type="caution">
    <text evidence="1">The sequence shown here is derived from an EMBL/GenBank/DDBJ whole genome shotgun (WGS) entry which is preliminary data.</text>
</comment>
<evidence type="ECO:0000313" key="2">
    <source>
        <dbReference type="Proteomes" id="UP001144978"/>
    </source>
</evidence>
<sequence length="295" mass="32539">MNVGAPTLTPGAVLAVWDPDFTHSELHLCLSIARTDLNVFSMSEVRVGLESTARRARTPGAKSFRPIHPDSAFNTGTHSREDPELPSTWYFPASHCCPSPSERTEVKWRRVNTLRRCAITGQCERMLAGKLERDALRVLMQPVGGRPTKPSSRGDLFSSVPPVMDGAVKKPEKKRQQRSDVKRHHARRLKSLTADSLPVVRPYPLPPKRGITSFRFVLPESSQVQLVGEDSEGPGYFLVNDPVDEFSPDSAPGAYGRSRSVLEDDPISEFLPEEALGGGMEVDEIEDADGDWPGL</sequence>
<name>A0ACC1MYN5_9APHY</name>
<dbReference type="EMBL" id="JANSHE010005216">
    <property type="protein sequence ID" value="KAJ2972120.1"/>
    <property type="molecule type" value="Genomic_DNA"/>
</dbReference>